<evidence type="ECO:0000313" key="3">
    <source>
        <dbReference type="Proteomes" id="UP000256970"/>
    </source>
</evidence>
<dbReference type="PANTHER" id="PTHR43832">
    <property type="match status" value="1"/>
</dbReference>
<evidence type="ECO:0008006" key="4">
    <source>
        <dbReference type="Google" id="ProtNLM"/>
    </source>
</evidence>
<evidence type="ECO:0000256" key="1">
    <source>
        <dbReference type="ARBA" id="ARBA00010815"/>
    </source>
</evidence>
<dbReference type="Gene3D" id="3.40.50.150">
    <property type="entry name" value="Vaccinia Virus protein VP39"/>
    <property type="match status" value="1"/>
</dbReference>
<dbReference type="CDD" id="cd02440">
    <property type="entry name" value="AdoMet_MTases"/>
    <property type="match status" value="1"/>
</dbReference>
<name>A0A383W165_TETOB</name>
<keyword evidence="3" id="KW-1185">Reference proteome</keyword>
<dbReference type="InterPro" id="IPR029063">
    <property type="entry name" value="SAM-dependent_MTases_sf"/>
</dbReference>
<dbReference type="SUPFAM" id="SSF53335">
    <property type="entry name" value="S-adenosyl-L-methionine-dependent methyltransferases"/>
    <property type="match status" value="1"/>
</dbReference>
<dbReference type="Pfam" id="PF02353">
    <property type="entry name" value="CMAS"/>
    <property type="match status" value="1"/>
</dbReference>
<gene>
    <name evidence="2" type="ORF">BQ4739_LOCUS11032</name>
</gene>
<dbReference type="FunFam" id="3.40.50.150:FF:000554">
    <property type="entry name" value="Cation-transporting ATPase"/>
    <property type="match status" value="1"/>
</dbReference>
<proteinExistence type="inferred from homology"/>
<dbReference type="PANTHER" id="PTHR43832:SF1">
    <property type="entry name" value="S-ADENOSYL-L-METHIONINE-DEPENDENT METHYLTRANSFERASES SUPERFAMILY PROTEIN"/>
    <property type="match status" value="1"/>
</dbReference>
<protein>
    <recommendedName>
        <fullName evidence="4">Methyltransferase domain-containing protein</fullName>
    </recommendedName>
</protein>
<dbReference type="EMBL" id="FNXT01001016">
    <property type="protein sequence ID" value="SZX70869.1"/>
    <property type="molecule type" value="Genomic_DNA"/>
</dbReference>
<sequence length="382" mass="43949">MSLVYHAQAVVIRLLTWLYDLLQLGAVFDAFLKVVMRVTELDVVPDFIIRRGIRLLLKIRLQSMAGSLEQQLERKMAFVQELKCLPVAVQTAAANEQHYEVPTEYFVLVLGRHLKYSSCLYNNPGEGLNEAERNMLALCCARARLADGQSVLELGCGWGSMSLFMAQAFPNSSITAVSNSSTQREFIQRRARDLDVRNLTVITADMVDFQAPSTYDRIVSIEMFEHMKNYAELMRRISTWLKPGGALFVHIFCHKSNPYHFEVKDESDWMARYFFSGGTMPSLDLLLYFQQHLALQQQWWVNGCHYSRTLEAWLVNQDKFRKAIMPIFAQTYGRDEALKWFVYWRLFYLACSELFNYNGGEEWGVGHYLFMKPAAAAASKAA</sequence>
<organism evidence="2 3">
    <name type="scientific">Tetradesmus obliquus</name>
    <name type="common">Green alga</name>
    <name type="synonym">Acutodesmus obliquus</name>
    <dbReference type="NCBI Taxonomy" id="3088"/>
    <lineage>
        <taxon>Eukaryota</taxon>
        <taxon>Viridiplantae</taxon>
        <taxon>Chlorophyta</taxon>
        <taxon>core chlorophytes</taxon>
        <taxon>Chlorophyceae</taxon>
        <taxon>CS clade</taxon>
        <taxon>Sphaeropleales</taxon>
        <taxon>Scenedesmaceae</taxon>
        <taxon>Tetradesmus</taxon>
    </lineage>
</organism>
<dbReference type="Proteomes" id="UP000256970">
    <property type="component" value="Unassembled WGS sequence"/>
</dbReference>
<dbReference type="STRING" id="3088.A0A383W165"/>
<dbReference type="AlphaFoldDB" id="A0A383W165"/>
<accession>A0A383W165</accession>
<comment type="similarity">
    <text evidence="1">Belongs to the CFA/CMAS family.</text>
</comment>
<evidence type="ECO:0000313" key="2">
    <source>
        <dbReference type="EMBL" id="SZX70869.1"/>
    </source>
</evidence>
<reference evidence="2 3" key="1">
    <citation type="submission" date="2016-10" db="EMBL/GenBank/DDBJ databases">
        <authorList>
            <person name="Cai Z."/>
        </authorList>
    </citation>
    <scope>NUCLEOTIDE SEQUENCE [LARGE SCALE GENOMIC DNA]</scope>
</reference>